<proteinExistence type="predicted"/>
<keyword evidence="2" id="KW-1133">Transmembrane helix</keyword>
<accession>A0ABQ6CRS4</accession>
<comment type="caution">
    <text evidence="3">The sequence shown here is derived from an EMBL/GenBank/DDBJ whole genome shotgun (WGS) entry which is preliminary data.</text>
</comment>
<sequence length="283" mass="32942">MDDLERQIALEEARRQAIRDAKPGAFDLSARAKEEGDKPESEQSASVRTYTLAQQAIRFIQKILSYGWKALDPIVHLIVRFVLWISPKLYRVLKAFLYWLTFEKDETQHYFFAPWRGIANCIKIGLLFIFMPLILGAVYYYSTWETYHDIYIPNAGVFINQNFVRPNEPGQVVAPRDEIFTVLGKQIEADGEIVPIRFDIDSNFYFWFYHDANRPDLAAAKMDSQSPYGTKCTLEATGIYTRLPRYIRIWAVRWLDTRAEIVHVVECEEQKELPKAFLPAEGK</sequence>
<keyword evidence="4" id="KW-1185">Reference proteome</keyword>
<dbReference type="RefSeq" id="WP_284315950.1">
    <property type="nucleotide sequence ID" value="NZ_BSPC01000069.1"/>
</dbReference>
<dbReference type="Proteomes" id="UP001156882">
    <property type="component" value="Unassembled WGS sequence"/>
</dbReference>
<feature type="compositionally biased region" description="Basic and acidic residues" evidence="1">
    <location>
        <begin position="30"/>
        <end position="41"/>
    </location>
</feature>
<feature type="region of interest" description="Disordered" evidence="1">
    <location>
        <begin position="21"/>
        <end position="46"/>
    </location>
</feature>
<name>A0ABQ6CRS4_9HYPH</name>
<dbReference type="EMBL" id="BSPC01000069">
    <property type="protein sequence ID" value="GLS23012.1"/>
    <property type="molecule type" value="Genomic_DNA"/>
</dbReference>
<protein>
    <submittedName>
        <fullName evidence="3">Uncharacterized protein</fullName>
    </submittedName>
</protein>
<reference evidence="4" key="1">
    <citation type="journal article" date="2019" name="Int. J. Syst. Evol. Microbiol.">
        <title>The Global Catalogue of Microorganisms (GCM) 10K type strain sequencing project: providing services to taxonomists for standard genome sequencing and annotation.</title>
        <authorList>
            <consortium name="The Broad Institute Genomics Platform"/>
            <consortium name="The Broad Institute Genome Sequencing Center for Infectious Disease"/>
            <person name="Wu L."/>
            <person name="Ma J."/>
        </authorList>
    </citation>
    <scope>NUCLEOTIDE SEQUENCE [LARGE SCALE GENOMIC DNA]</scope>
    <source>
        <strain evidence="4">NBRC 101365</strain>
    </source>
</reference>
<evidence type="ECO:0000313" key="4">
    <source>
        <dbReference type="Proteomes" id="UP001156882"/>
    </source>
</evidence>
<keyword evidence="2" id="KW-0812">Transmembrane</keyword>
<evidence type="ECO:0000256" key="2">
    <source>
        <dbReference type="SAM" id="Phobius"/>
    </source>
</evidence>
<organism evidence="3 4">
    <name type="scientific">Labrys miyagiensis</name>
    <dbReference type="NCBI Taxonomy" id="346912"/>
    <lineage>
        <taxon>Bacteria</taxon>
        <taxon>Pseudomonadati</taxon>
        <taxon>Pseudomonadota</taxon>
        <taxon>Alphaproteobacteria</taxon>
        <taxon>Hyphomicrobiales</taxon>
        <taxon>Xanthobacteraceae</taxon>
        <taxon>Labrys</taxon>
    </lineage>
</organism>
<feature type="transmembrane region" description="Helical" evidence="2">
    <location>
        <begin position="124"/>
        <end position="142"/>
    </location>
</feature>
<keyword evidence="2" id="KW-0472">Membrane</keyword>
<gene>
    <name evidence="3" type="ORF">GCM10007874_60320</name>
</gene>
<evidence type="ECO:0000256" key="1">
    <source>
        <dbReference type="SAM" id="MobiDB-lite"/>
    </source>
</evidence>
<evidence type="ECO:0000313" key="3">
    <source>
        <dbReference type="EMBL" id="GLS23012.1"/>
    </source>
</evidence>